<keyword evidence="5 10" id="KW-0653">Protein transport</keyword>
<comment type="subunit">
    <text evidence="10">Component of the Sec protein translocase complex. Heterotrimer consisting of SecY, SecE and SecG subunits. The heterotrimers can form oligomers, although 1 heterotrimer is thought to be able to translocate proteins. Interacts with the ribosome. Interacts with SecDF, and other proteins may be involved. Interacts with SecA.</text>
</comment>
<dbReference type="PRINTS" id="PR00303">
    <property type="entry name" value="SECYTRNLCASE"/>
</dbReference>
<dbReference type="GO" id="GO:0065002">
    <property type="term" value="P:intracellular protein transmembrane transport"/>
    <property type="evidence" value="ECO:0007669"/>
    <property type="project" value="UniProtKB-UniRule"/>
</dbReference>
<feature type="transmembrane region" description="Helical" evidence="10">
    <location>
        <begin position="178"/>
        <end position="199"/>
    </location>
</feature>
<dbReference type="GO" id="GO:0005886">
    <property type="term" value="C:plasma membrane"/>
    <property type="evidence" value="ECO:0007669"/>
    <property type="project" value="UniProtKB-SubCell"/>
</dbReference>
<evidence type="ECO:0000256" key="10">
    <source>
        <dbReference type="HAMAP-Rule" id="MF_01465"/>
    </source>
</evidence>
<name>A0A347WN41_9LACT</name>
<dbReference type="PIRSF" id="PIRSF004557">
    <property type="entry name" value="SecY"/>
    <property type="match status" value="1"/>
</dbReference>
<organism evidence="12 13">
    <name type="scientific">Suicoccus acidiformans</name>
    <dbReference type="NCBI Taxonomy" id="2036206"/>
    <lineage>
        <taxon>Bacteria</taxon>
        <taxon>Bacillati</taxon>
        <taxon>Bacillota</taxon>
        <taxon>Bacilli</taxon>
        <taxon>Lactobacillales</taxon>
        <taxon>Aerococcaceae</taxon>
        <taxon>Suicoccus</taxon>
    </lineage>
</organism>
<evidence type="ECO:0000256" key="6">
    <source>
        <dbReference type="ARBA" id="ARBA00022989"/>
    </source>
</evidence>
<dbReference type="EMBL" id="CP023434">
    <property type="protein sequence ID" value="AXY26498.1"/>
    <property type="molecule type" value="Genomic_DNA"/>
</dbReference>
<evidence type="ECO:0000256" key="8">
    <source>
        <dbReference type="ARBA" id="ARBA00023136"/>
    </source>
</evidence>
<keyword evidence="8 10" id="KW-0472">Membrane</keyword>
<feature type="transmembrane region" description="Helical" evidence="10">
    <location>
        <begin position="367"/>
        <end position="389"/>
    </location>
</feature>
<evidence type="ECO:0000256" key="9">
    <source>
        <dbReference type="ARBA" id="ARBA00039733"/>
    </source>
</evidence>
<evidence type="ECO:0000313" key="12">
    <source>
        <dbReference type="EMBL" id="AXY26498.1"/>
    </source>
</evidence>
<dbReference type="Pfam" id="PF00344">
    <property type="entry name" value="SecY"/>
    <property type="match status" value="1"/>
</dbReference>
<keyword evidence="3 10" id="KW-0813">Transport</keyword>
<evidence type="ECO:0000256" key="4">
    <source>
        <dbReference type="ARBA" id="ARBA00022692"/>
    </source>
</evidence>
<dbReference type="PANTHER" id="PTHR10906">
    <property type="entry name" value="SECY/SEC61-ALPHA FAMILY MEMBER"/>
    <property type="match status" value="1"/>
</dbReference>
<dbReference type="GO" id="GO:0043952">
    <property type="term" value="P:protein transport by the Sec complex"/>
    <property type="evidence" value="ECO:0007669"/>
    <property type="project" value="UniProtKB-UniRule"/>
</dbReference>
<dbReference type="InterPro" id="IPR023201">
    <property type="entry name" value="SecY_dom_sf"/>
</dbReference>
<dbReference type="HAMAP" id="MF_01465">
    <property type="entry name" value="SecY"/>
    <property type="match status" value="1"/>
</dbReference>
<proteinExistence type="inferred from homology"/>
<feature type="transmembrane region" description="Helical" evidence="10">
    <location>
        <begin position="395"/>
        <end position="414"/>
    </location>
</feature>
<comment type="caution">
    <text evidence="10">Lacks conserved residue(s) required for the propagation of feature annotation.</text>
</comment>
<comment type="function">
    <text evidence="10">The central subunit of the protein translocation channel SecYEG. Consists of two halves formed by TMs 1-5 and 6-10. These two domains form a lateral gate at the front which open onto the bilayer between TMs 2 and 7, and are clamped together by SecE at the back. The channel is closed by both a pore ring composed of hydrophobic SecY resides and a short helix (helix 2A) on the extracellular side of the membrane which forms a plug. The plug probably moves laterally to allow the channel to open. The ring and the pore may move independently.</text>
</comment>
<sequence length="432" mass="47624">MFSFIKNAFTTREVRRRIFYTLFMLAVFRLGSHIPVPGVNAEALQLISRSGILGLLNTFGGGALQRFSIFAMGVSPYITSSIIVQLLQMDLIPKFTEWAKQGEVGRRKLNQATTYGAIIIGFIQSLGLAFGFNQLAGLGLVINPSMPTYLSIALILTAGTMLLVWMGEQITRNGVGNGTSMIIFAGIVAQVPQEIYAYFQQNIQGVEGVALRNSLLIALGIVLVYAIAIIIVVLMEQAQRRIPIHYSKKISGSKHTAHLPLKINSAGVIPVIFATSVISLPQTIFSFIDQEKASTWLQWVMRLFNLNDPIGVVFYTVLLIAFTYFYALIQVNPEKVAENLQKQGGYIPSVRPGKDTENYLTYLLNRLSGVGALYLTVIAITPIIAGMIWKDIPTALSLSGTSLLIVVGVAIETAKQIEGRMIKRRYKGFLYY</sequence>
<feature type="transmembrane region" description="Helical" evidence="10">
    <location>
        <begin position="308"/>
        <end position="329"/>
    </location>
</feature>
<keyword evidence="4 10" id="KW-0812">Transmembrane</keyword>
<keyword evidence="13" id="KW-1185">Reference proteome</keyword>
<evidence type="ECO:0000256" key="7">
    <source>
        <dbReference type="ARBA" id="ARBA00023010"/>
    </source>
</evidence>
<dbReference type="SUPFAM" id="SSF103491">
    <property type="entry name" value="Preprotein translocase SecY subunit"/>
    <property type="match status" value="1"/>
</dbReference>
<reference evidence="12 13" key="1">
    <citation type="submission" date="2017-09" db="EMBL/GenBank/DDBJ databases">
        <title>Complete genome sequence of Oxytococcus suis strain ZY16052.</title>
        <authorList>
            <person name="Li F."/>
        </authorList>
    </citation>
    <scope>NUCLEOTIDE SEQUENCE [LARGE SCALE GENOMIC DNA]</scope>
    <source>
        <strain evidence="12 13">ZY16052</strain>
    </source>
</reference>
<dbReference type="NCBIfam" id="TIGR00967">
    <property type="entry name" value="3a0501s007"/>
    <property type="match status" value="1"/>
</dbReference>
<gene>
    <name evidence="10" type="primary">secY</name>
    <name evidence="12" type="ORF">CL176_11110</name>
</gene>
<dbReference type="RefSeq" id="WP_118991354.1">
    <property type="nucleotide sequence ID" value="NZ_CP023434.1"/>
</dbReference>
<dbReference type="AlphaFoldDB" id="A0A347WN41"/>
<dbReference type="OrthoDB" id="9809248at2"/>
<dbReference type="InterPro" id="IPR026593">
    <property type="entry name" value="SecY"/>
</dbReference>
<dbReference type="GO" id="GO:0006605">
    <property type="term" value="P:protein targeting"/>
    <property type="evidence" value="ECO:0007669"/>
    <property type="project" value="UniProtKB-UniRule"/>
</dbReference>
<feature type="transmembrane region" description="Helical" evidence="10">
    <location>
        <begin position="148"/>
        <end position="166"/>
    </location>
</feature>
<dbReference type="KEGG" id="abae:CL176_11110"/>
<evidence type="ECO:0000256" key="5">
    <source>
        <dbReference type="ARBA" id="ARBA00022927"/>
    </source>
</evidence>
<dbReference type="FunFam" id="1.10.3370.10:FF:000001">
    <property type="entry name" value="Preprotein translocase subunit SecY"/>
    <property type="match status" value="1"/>
</dbReference>
<keyword evidence="7 10" id="KW-0811">Translocation</keyword>
<evidence type="ECO:0000256" key="3">
    <source>
        <dbReference type="ARBA" id="ARBA00022448"/>
    </source>
</evidence>
<dbReference type="InterPro" id="IPR002208">
    <property type="entry name" value="SecY/SEC61-alpha"/>
</dbReference>
<comment type="subcellular location">
    <subcellularLocation>
        <location evidence="10">Cell membrane</location>
        <topology evidence="10">Multi-pass membrane protein</topology>
    </subcellularLocation>
    <subcellularLocation>
        <location evidence="1">Membrane</location>
        <topology evidence="1">Multi-pass membrane protein</topology>
    </subcellularLocation>
</comment>
<feature type="transmembrane region" description="Helical" evidence="10">
    <location>
        <begin position="268"/>
        <end position="288"/>
    </location>
</feature>
<protein>
    <recommendedName>
        <fullName evidence="9 10">Protein translocase subunit SecY</fullName>
    </recommendedName>
</protein>
<feature type="transmembrane region" description="Helical" evidence="10">
    <location>
        <begin position="65"/>
        <end position="87"/>
    </location>
</feature>
<accession>A0A347WN41</accession>
<evidence type="ECO:0000256" key="2">
    <source>
        <dbReference type="ARBA" id="ARBA00005751"/>
    </source>
</evidence>
<evidence type="ECO:0000256" key="1">
    <source>
        <dbReference type="ARBA" id="ARBA00004141"/>
    </source>
</evidence>
<keyword evidence="10" id="KW-1003">Cell membrane</keyword>
<feature type="transmembrane region" description="Helical" evidence="10">
    <location>
        <begin position="214"/>
        <end position="235"/>
    </location>
</feature>
<dbReference type="Gene3D" id="1.10.3370.10">
    <property type="entry name" value="SecY subunit domain"/>
    <property type="match status" value="1"/>
</dbReference>
<feature type="transmembrane region" description="Helical" evidence="10">
    <location>
        <begin position="115"/>
        <end position="142"/>
    </location>
</feature>
<dbReference type="InterPro" id="IPR030659">
    <property type="entry name" value="SecY_CS"/>
</dbReference>
<evidence type="ECO:0000313" key="13">
    <source>
        <dbReference type="Proteomes" id="UP000263232"/>
    </source>
</evidence>
<dbReference type="PROSITE" id="PS00755">
    <property type="entry name" value="SECY_1"/>
    <property type="match status" value="1"/>
</dbReference>
<dbReference type="Proteomes" id="UP000263232">
    <property type="component" value="Chromosome"/>
</dbReference>
<comment type="similarity">
    <text evidence="2 10 11">Belongs to the SecY/SEC61-alpha family.</text>
</comment>
<keyword evidence="6 10" id="KW-1133">Transmembrane helix</keyword>
<evidence type="ECO:0000256" key="11">
    <source>
        <dbReference type="RuleBase" id="RU004349"/>
    </source>
</evidence>